<organism evidence="5 6">
    <name type="scientific">Bradyrhizobium jicamae</name>
    <dbReference type="NCBI Taxonomy" id="280332"/>
    <lineage>
        <taxon>Bacteria</taxon>
        <taxon>Pseudomonadati</taxon>
        <taxon>Pseudomonadota</taxon>
        <taxon>Alphaproteobacteria</taxon>
        <taxon>Hyphomicrobiales</taxon>
        <taxon>Nitrobacteraceae</taxon>
        <taxon>Bradyrhizobium</taxon>
    </lineage>
</organism>
<evidence type="ECO:0000256" key="2">
    <source>
        <dbReference type="ARBA" id="ARBA00023125"/>
    </source>
</evidence>
<name>A0A0R3LRW0_9BRAD</name>
<evidence type="ECO:0000313" key="6">
    <source>
        <dbReference type="Proteomes" id="UP000050863"/>
    </source>
</evidence>
<dbReference type="InterPro" id="IPR014710">
    <property type="entry name" value="RmlC-like_jellyroll"/>
</dbReference>
<accession>A0A0R3LRW0</accession>
<dbReference type="EMBL" id="LLXZ01000057">
    <property type="protein sequence ID" value="KRR10650.1"/>
    <property type="molecule type" value="Genomic_DNA"/>
</dbReference>
<dbReference type="Gene3D" id="2.60.120.10">
    <property type="entry name" value="Jelly Rolls"/>
    <property type="match status" value="1"/>
</dbReference>
<keyword evidence="2" id="KW-0238">DNA-binding</keyword>
<feature type="domain" description="HTH crp-type" evidence="4">
    <location>
        <begin position="147"/>
        <end position="211"/>
    </location>
</feature>
<evidence type="ECO:0000259" key="4">
    <source>
        <dbReference type="Pfam" id="PF13545"/>
    </source>
</evidence>
<dbReference type="SUPFAM" id="SSF46785">
    <property type="entry name" value="Winged helix' DNA-binding domain"/>
    <property type="match status" value="1"/>
</dbReference>
<keyword evidence="6" id="KW-1185">Reference proteome</keyword>
<evidence type="ECO:0000256" key="1">
    <source>
        <dbReference type="ARBA" id="ARBA00023015"/>
    </source>
</evidence>
<dbReference type="STRING" id="280332.CQ12_19470"/>
<proteinExistence type="predicted"/>
<reference evidence="5 6" key="1">
    <citation type="submission" date="2014-03" db="EMBL/GenBank/DDBJ databases">
        <title>Bradyrhizobium valentinum sp. nov., isolated from effective nodules of Lupinus mariae-josephae, a lupine endemic of basic-lime soils in Eastern Spain.</title>
        <authorList>
            <person name="Duran D."/>
            <person name="Rey L."/>
            <person name="Navarro A."/>
            <person name="Busquets A."/>
            <person name="Imperial J."/>
            <person name="Ruiz-Argueso T."/>
        </authorList>
    </citation>
    <scope>NUCLEOTIDE SEQUENCE [LARGE SCALE GENOMIC DNA]</scope>
    <source>
        <strain evidence="5 6">PAC68</strain>
    </source>
</reference>
<dbReference type="InterPro" id="IPR036390">
    <property type="entry name" value="WH_DNA-bd_sf"/>
</dbReference>
<evidence type="ECO:0000256" key="3">
    <source>
        <dbReference type="ARBA" id="ARBA00023163"/>
    </source>
</evidence>
<evidence type="ECO:0000313" key="5">
    <source>
        <dbReference type="EMBL" id="KRR10650.1"/>
    </source>
</evidence>
<sequence length="241" mass="26326">MPHGSNFLLGQLATASLARIVPHLSVVDLAAADVLAETHQRVQRVYFPHSGIISCVVELADGSMIETGMIGNDGAFGASQALDDKVSLNLVTVQIAGRASVMTSDRLRALSGELPDFKALLLKYEQFFVAQIQQTAACNAVHDIEARTCKWLSRMHDLVGPDILLTQEFFARMMGVRRTSVTTVAGTLQTAGLISYSRGRLHIADIDQIRKRACECDDAVRSHYQRMFSPAEADVHGDRCV</sequence>
<dbReference type="InterPro" id="IPR018490">
    <property type="entry name" value="cNMP-bd_dom_sf"/>
</dbReference>
<dbReference type="GO" id="GO:0003677">
    <property type="term" value="F:DNA binding"/>
    <property type="evidence" value="ECO:0007669"/>
    <property type="project" value="UniProtKB-KW"/>
</dbReference>
<dbReference type="OrthoDB" id="7506088at2"/>
<comment type="caution">
    <text evidence="5">The sequence shown here is derived from an EMBL/GenBank/DDBJ whole genome shotgun (WGS) entry which is preliminary data.</text>
</comment>
<dbReference type="GO" id="GO:0006355">
    <property type="term" value="P:regulation of DNA-templated transcription"/>
    <property type="evidence" value="ECO:0007669"/>
    <property type="project" value="InterPro"/>
</dbReference>
<dbReference type="Proteomes" id="UP000050863">
    <property type="component" value="Unassembled WGS sequence"/>
</dbReference>
<protein>
    <recommendedName>
        <fullName evidence="4">HTH crp-type domain-containing protein</fullName>
    </recommendedName>
</protein>
<gene>
    <name evidence="5" type="ORF">CQ12_19470</name>
</gene>
<dbReference type="RefSeq" id="WP_057834945.1">
    <property type="nucleotide sequence ID" value="NZ_LLXZ01000057.1"/>
</dbReference>
<dbReference type="InterPro" id="IPR012318">
    <property type="entry name" value="HTH_CRP"/>
</dbReference>
<dbReference type="Pfam" id="PF13545">
    <property type="entry name" value="HTH_Crp_2"/>
    <property type="match status" value="1"/>
</dbReference>
<keyword evidence="3" id="KW-0804">Transcription</keyword>
<dbReference type="SUPFAM" id="SSF51206">
    <property type="entry name" value="cAMP-binding domain-like"/>
    <property type="match status" value="1"/>
</dbReference>
<dbReference type="AlphaFoldDB" id="A0A0R3LRW0"/>
<keyword evidence="1" id="KW-0805">Transcription regulation</keyword>